<reference evidence="3" key="1">
    <citation type="submission" date="2022-10" db="EMBL/GenBank/DDBJ databases">
        <title>Whole-Genome Sequencing of Brachybacterium huguangmaarense BRM-3, Isolated from Betula schmidtii.</title>
        <authorList>
            <person name="Haam D."/>
        </authorList>
    </citation>
    <scope>NUCLEOTIDE SEQUENCE</scope>
    <source>
        <strain evidence="3">BRM-3</strain>
    </source>
</reference>
<keyword evidence="2" id="KW-0472">Membrane</keyword>
<evidence type="ECO:0000313" key="4">
    <source>
        <dbReference type="Proteomes" id="UP001164305"/>
    </source>
</evidence>
<protein>
    <recommendedName>
        <fullName evidence="5">Pilus assembly protein TadE</fullName>
    </recommendedName>
</protein>
<feature type="transmembrane region" description="Helical" evidence="2">
    <location>
        <begin position="28"/>
        <end position="48"/>
    </location>
</feature>
<dbReference type="EMBL" id="CP107020">
    <property type="protein sequence ID" value="UYG15810.1"/>
    <property type="molecule type" value="Genomic_DNA"/>
</dbReference>
<sequence length="172" mass="17798">MPSVPSVEPEMPRSTPPGPRWADERGNAVVEFVVLAVVLLIPCLYLVLTLGAVQSAVFAADVLARDTARIHATEPDPDVAAQRSRQLAVDVLADYGIDADPDAVVTLRCSANPCATPGQDVQAEASIPVQIPGLGPMLGGAGPVRVGASHLAQVDQYRDVSAGSATVTGDRP</sequence>
<dbReference type="RefSeq" id="WP_263593024.1">
    <property type="nucleotide sequence ID" value="NZ_CP107020.1"/>
</dbReference>
<gene>
    <name evidence="3" type="ORF">BRM3_09140</name>
</gene>
<keyword evidence="4" id="KW-1185">Reference proteome</keyword>
<feature type="region of interest" description="Disordered" evidence="1">
    <location>
        <begin position="1"/>
        <end position="22"/>
    </location>
</feature>
<evidence type="ECO:0000256" key="2">
    <source>
        <dbReference type="SAM" id="Phobius"/>
    </source>
</evidence>
<name>A0ABY6FY97_9MICO</name>
<accession>A0ABY6FY97</accession>
<evidence type="ECO:0000256" key="1">
    <source>
        <dbReference type="SAM" id="MobiDB-lite"/>
    </source>
</evidence>
<keyword evidence="2" id="KW-0812">Transmembrane</keyword>
<evidence type="ECO:0000313" key="3">
    <source>
        <dbReference type="EMBL" id="UYG15810.1"/>
    </source>
</evidence>
<keyword evidence="2" id="KW-1133">Transmembrane helix</keyword>
<dbReference type="Proteomes" id="UP001164305">
    <property type="component" value="Chromosome"/>
</dbReference>
<evidence type="ECO:0008006" key="5">
    <source>
        <dbReference type="Google" id="ProtNLM"/>
    </source>
</evidence>
<organism evidence="3 4">
    <name type="scientific">Brachybacterium huguangmaarense</name>
    <dbReference type="NCBI Taxonomy" id="1652028"/>
    <lineage>
        <taxon>Bacteria</taxon>
        <taxon>Bacillati</taxon>
        <taxon>Actinomycetota</taxon>
        <taxon>Actinomycetes</taxon>
        <taxon>Micrococcales</taxon>
        <taxon>Dermabacteraceae</taxon>
        <taxon>Brachybacterium</taxon>
    </lineage>
</organism>
<proteinExistence type="predicted"/>